<proteinExistence type="predicted"/>
<keyword evidence="1" id="KW-1133">Transmembrane helix</keyword>
<name>A0ABQ2IPW3_9PSEU</name>
<evidence type="ECO:0000313" key="3">
    <source>
        <dbReference type="Proteomes" id="UP000597656"/>
    </source>
</evidence>
<sequence>MTSAYPTRLEDLIPRVRTLAEESGEKPSIRGVAGTFNVGAKKARAALVALGYISENERTEMSQHRLQPVPALADEPEPVAPPEDAIAPHLPVQGQASDEAEPVEPQVTDAVDAPATAPEPGSSRTRSQVRRWPIVLIALGAFVAIWGGWVELGKLTGFGEITPLPGIADGWTINSAITLPLGMEAYAALALQVWLSGRTRSDKARSFAKWSALGALVLGAGGQVAYHLMKAAGMTVAPWQITTVVSCLPVIVLGFGAALVHLMTDTPEPEEVR</sequence>
<feature type="transmembrane region" description="Helical" evidence="1">
    <location>
        <begin position="132"/>
        <end position="150"/>
    </location>
</feature>
<dbReference type="Proteomes" id="UP000597656">
    <property type="component" value="Unassembled WGS sequence"/>
</dbReference>
<accession>A0ABQ2IPW3</accession>
<dbReference type="RefSeq" id="WP_189160106.1">
    <property type="nucleotide sequence ID" value="NZ_BMNC01000022.1"/>
</dbReference>
<comment type="caution">
    <text evidence="2">The sequence shown here is derived from an EMBL/GenBank/DDBJ whole genome shotgun (WGS) entry which is preliminary data.</text>
</comment>
<feature type="transmembrane region" description="Helical" evidence="1">
    <location>
        <begin position="241"/>
        <end position="263"/>
    </location>
</feature>
<evidence type="ECO:0000313" key="2">
    <source>
        <dbReference type="EMBL" id="GGN25657.1"/>
    </source>
</evidence>
<evidence type="ECO:0000256" key="1">
    <source>
        <dbReference type="SAM" id="Phobius"/>
    </source>
</evidence>
<gene>
    <name evidence="2" type="ORF">GCM10011609_80120</name>
</gene>
<protein>
    <submittedName>
        <fullName evidence="2">ABC transporter permease</fullName>
    </submittedName>
</protein>
<reference evidence="3" key="1">
    <citation type="journal article" date="2019" name="Int. J. Syst. Evol. Microbiol.">
        <title>The Global Catalogue of Microorganisms (GCM) 10K type strain sequencing project: providing services to taxonomists for standard genome sequencing and annotation.</title>
        <authorList>
            <consortium name="The Broad Institute Genomics Platform"/>
            <consortium name="The Broad Institute Genome Sequencing Center for Infectious Disease"/>
            <person name="Wu L."/>
            <person name="Ma J."/>
        </authorList>
    </citation>
    <scope>NUCLEOTIDE SEQUENCE [LARGE SCALE GENOMIC DNA]</scope>
    <source>
        <strain evidence="3">CGMCC 4.7319</strain>
    </source>
</reference>
<dbReference type="EMBL" id="BMNC01000022">
    <property type="protein sequence ID" value="GGN25657.1"/>
    <property type="molecule type" value="Genomic_DNA"/>
</dbReference>
<keyword evidence="3" id="KW-1185">Reference proteome</keyword>
<keyword evidence="1" id="KW-0812">Transmembrane</keyword>
<organism evidence="2 3">
    <name type="scientific">Lentzea pudingi</name>
    <dbReference type="NCBI Taxonomy" id="1789439"/>
    <lineage>
        <taxon>Bacteria</taxon>
        <taxon>Bacillati</taxon>
        <taxon>Actinomycetota</taxon>
        <taxon>Actinomycetes</taxon>
        <taxon>Pseudonocardiales</taxon>
        <taxon>Pseudonocardiaceae</taxon>
        <taxon>Lentzea</taxon>
    </lineage>
</organism>
<feature type="transmembrane region" description="Helical" evidence="1">
    <location>
        <begin position="170"/>
        <end position="195"/>
    </location>
</feature>
<keyword evidence="1" id="KW-0472">Membrane</keyword>
<feature type="transmembrane region" description="Helical" evidence="1">
    <location>
        <begin position="207"/>
        <end position="229"/>
    </location>
</feature>